<reference evidence="1 2" key="1">
    <citation type="submission" date="2020-08" db="EMBL/GenBank/DDBJ databases">
        <title>Genomic Encyclopedia of Type Strains, Phase IV (KMG-IV): sequencing the most valuable type-strain genomes for metagenomic binning, comparative biology and taxonomic classification.</title>
        <authorList>
            <person name="Goeker M."/>
        </authorList>
    </citation>
    <scope>NUCLEOTIDE SEQUENCE [LARGE SCALE GENOMIC DNA]</scope>
    <source>
        <strain evidence="1 2">DSM 12252</strain>
    </source>
</reference>
<evidence type="ECO:0000313" key="2">
    <source>
        <dbReference type="Proteomes" id="UP000590740"/>
    </source>
</evidence>
<evidence type="ECO:0000313" key="1">
    <source>
        <dbReference type="EMBL" id="MBB5031521.1"/>
    </source>
</evidence>
<accession>A0A7W8DJ60</accession>
<name>A0A7W8DJ60_9BACT</name>
<sequence length="29" mass="3416">MRKPPAFEIQAQSQHSLHSYEFAKLLRMA</sequence>
<gene>
    <name evidence="1" type="ORF">HNQ65_001089</name>
</gene>
<organism evidence="1 2">
    <name type="scientific">Prosthecobacter vanneervenii</name>
    <dbReference type="NCBI Taxonomy" id="48466"/>
    <lineage>
        <taxon>Bacteria</taxon>
        <taxon>Pseudomonadati</taxon>
        <taxon>Verrucomicrobiota</taxon>
        <taxon>Verrucomicrobiia</taxon>
        <taxon>Verrucomicrobiales</taxon>
        <taxon>Verrucomicrobiaceae</taxon>
        <taxon>Prosthecobacter</taxon>
    </lineage>
</organism>
<comment type="caution">
    <text evidence="1">The sequence shown here is derived from an EMBL/GenBank/DDBJ whole genome shotgun (WGS) entry which is preliminary data.</text>
</comment>
<dbReference type="Proteomes" id="UP000590740">
    <property type="component" value="Unassembled WGS sequence"/>
</dbReference>
<dbReference type="EMBL" id="JACHIG010000002">
    <property type="protein sequence ID" value="MBB5031521.1"/>
    <property type="molecule type" value="Genomic_DNA"/>
</dbReference>
<dbReference type="AlphaFoldDB" id="A0A7W8DJ60"/>
<protein>
    <submittedName>
        <fullName evidence="1">Uncharacterized protein</fullName>
    </submittedName>
</protein>
<keyword evidence="2" id="KW-1185">Reference proteome</keyword>
<proteinExistence type="predicted"/>